<gene>
    <name evidence="2" type="ORF">PLANPX_3963</name>
</gene>
<keyword evidence="3" id="KW-1185">Reference proteome</keyword>
<reference evidence="3" key="1">
    <citation type="submission" date="2019-10" db="EMBL/GenBank/DDBJ databases">
        <title>Lacipirellula parvula gen. nov., sp. nov., representing a lineage of planctomycetes widespread in freshwater anoxic habitats, and description of the family Lacipirellulaceae.</title>
        <authorList>
            <person name="Dedysh S.N."/>
            <person name="Kulichevskaya I.S."/>
            <person name="Beletsky A.V."/>
            <person name="Rakitin A.L."/>
            <person name="Mardanov A.V."/>
            <person name="Ivanova A.A."/>
            <person name="Saltykova V.X."/>
            <person name="Rijpstra W.I.C."/>
            <person name="Sinninghe Damste J.S."/>
            <person name="Ravin N.V."/>
        </authorList>
    </citation>
    <scope>NUCLEOTIDE SEQUENCE [LARGE SCALE GENOMIC DNA]</scope>
    <source>
        <strain evidence="3">PX69</strain>
    </source>
</reference>
<evidence type="ECO:0000259" key="1">
    <source>
        <dbReference type="Pfam" id="PF19920"/>
    </source>
</evidence>
<feature type="domain" description="MoxR-vWA-beta-propeller ternary system" evidence="1">
    <location>
        <begin position="3"/>
        <end position="198"/>
    </location>
</feature>
<sequence length="220" mass="24664">MNLCEFLQDLFEGRRTRAAAPYDLSESELQETREFLANFEEAYRLNLPDAPPRFDVEAALWATTHYYKACQYALFRDYGPDFAFTPANQAIAALNSPEAHYSVDLAFRFLPDLLSFCRSATDDPLRQELLEWARQWPLSSVGIIEAPEVDIAPLLGSASLMQMYADRAIESGDVRAMQSVQGAQAIEESLGLYQELAPELMRQLALNAIPSEDEQAGNGE</sequence>
<protein>
    <recommendedName>
        <fullName evidence="1">MoxR-vWA-beta-propeller ternary system domain-containing protein</fullName>
    </recommendedName>
</protein>
<name>A0A5K7XHC4_9BACT</name>
<dbReference type="AlphaFoldDB" id="A0A5K7XHC4"/>
<dbReference type="Proteomes" id="UP000326837">
    <property type="component" value="Chromosome"/>
</dbReference>
<organism evidence="2 3">
    <name type="scientific">Lacipirellula parvula</name>
    <dbReference type="NCBI Taxonomy" id="2650471"/>
    <lineage>
        <taxon>Bacteria</taxon>
        <taxon>Pseudomonadati</taxon>
        <taxon>Planctomycetota</taxon>
        <taxon>Planctomycetia</taxon>
        <taxon>Pirellulales</taxon>
        <taxon>Lacipirellulaceae</taxon>
        <taxon>Lacipirellula</taxon>
    </lineage>
</organism>
<dbReference type="EMBL" id="AP021861">
    <property type="protein sequence ID" value="BBO34351.1"/>
    <property type="molecule type" value="Genomic_DNA"/>
</dbReference>
<dbReference type="RefSeq" id="WP_152099940.1">
    <property type="nucleotide sequence ID" value="NZ_AP021861.1"/>
</dbReference>
<dbReference type="KEGG" id="lpav:PLANPX_3963"/>
<evidence type="ECO:0000313" key="3">
    <source>
        <dbReference type="Proteomes" id="UP000326837"/>
    </source>
</evidence>
<proteinExistence type="predicted"/>
<dbReference type="Pfam" id="PF19920">
    <property type="entry name" value="bpX4"/>
    <property type="match status" value="1"/>
</dbReference>
<accession>A0A5K7XHC4</accession>
<dbReference type="InterPro" id="IPR045549">
    <property type="entry name" value="bpX4"/>
</dbReference>
<evidence type="ECO:0000313" key="2">
    <source>
        <dbReference type="EMBL" id="BBO34351.1"/>
    </source>
</evidence>